<evidence type="ECO:0000313" key="2">
    <source>
        <dbReference type="EMBL" id="MFC3581160.1"/>
    </source>
</evidence>
<accession>A0ABV7SYJ6</accession>
<name>A0ABV7SYJ6_9SPHN</name>
<keyword evidence="3" id="KW-1185">Reference proteome</keyword>
<evidence type="ECO:0000313" key="3">
    <source>
        <dbReference type="Proteomes" id="UP001595713"/>
    </source>
</evidence>
<keyword evidence="2" id="KW-0378">Hydrolase</keyword>
<reference evidence="3" key="1">
    <citation type="journal article" date="2019" name="Int. J. Syst. Evol. Microbiol.">
        <title>The Global Catalogue of Microorganisms (GCM) 10K type strain sequencing project: providing services to taxonomists for standard genome sequencing and annotation.</title>
        <authorList>
            <consortium name="The Broad Institute Genomics Platform"/>
            <consortium name="The Broad Institute Genome Sequencing Center for Infectious Disease"/>
            <person name="Wu L."/>
            <person name="Ma J."/>
        </authorList>
    </citation>
    <scope>NUCLEOTIDE SEQUENCE [LARGE SCALE GENOMIC DNA]</scope>
    <source>
        <strain evidence="3">KCTC 42739</strain>
    </source>
</reference>
<protein>
    <submittedName>
        <fullName evidence="2">Alpha/beta fold hydrolase</fullName>
    </submittedName>
</protein>
<dbReference type="GO" id="GO:0016787">
    <property type="term" value="F:hydrolase activity"/>
    <property type="evidence" value="ECO:0007669"/>
    <property type="project" value="UniProtKB-KW"/>
</dbReference>
<feature type="domain" description="AB hydrolase-1" evidence="1">
    <location>
        <begin position="24"/>
        <end position="120"/>
    </location>
</feature>
<dbReference type="Pfam" id="PF00561">
    <property type="entry name" value="Abhydrolase_1"/>
    <property type="match status" value="1"/>
</dbReference>
<comment type="caution">
    <text evidence="2">The sequence shown here is derived from an EMBL/GenBank/DDBJ whole genome shotgun (WGS) entry which is preliminary data.</text>
</comment>
<dbReference type="PANTHER" id="PTHR43798:SF33">
    <property type="entry name" value="HYDROLASE, PUTATIVE (AFU_ORTHOLOGUE AFUA_2G14860)-RELATED"/>
    <property type="match status" value="1"/>
</dbReference>
<dbReference type="InterPro" id="IPR000073">
    <property type="entry name" value="AB_hydrolase_1"/>
</dbReference>
<organism evidence="2 3">
    <name type="scientific">Sphingomonas hylomeconis</name>
    <dbReference type="NCBI Taxonomy" id="1395958"/>
    <lineage>
        <taxon>Bacteria</taxon>
        <taxon>Pseudomonadati</taxon>
        <taxon>Pseudomonadota</taxon>
        <taxon>Alphaproteobacteria</taxon>
        <taxon>Sphingomonadales</taxon>
        <taxon>Sphingomonadaceae</taxon>
        <taxon>Sphingomonas</taxon>
    </lineage>
</organism>
<dbReference type="InterPro" id="IPR029058">
    <property type="entry name" value="AB_hydrolase_fold"/>
</dbReference>
<dbReference type="PANTHER" id="PTHR43798">
    <property type="entry name" value="MONOACYLGLYCEROL LIPASE"/>
    <property type="match status" value="1"/>
</dbReference>
<dbReference type="SUPFAM" id="SSF53474">
    <property type="entry name" value="alpha/beta-Hydrolases"/>
    <property type="match status" value="2"/>
</dbReference>
<evidence type="ECO:0000259" key="1">
    <source>
        <dbReference type="Pfam" id="PF00561"/>
    </source>
</evidence>
<dbReference type="InterPro" id="IPR050266">
    <property type="entry name" value="AB_hydrolase_sf"/>
</dbReference>
<dbReference type="Gene3D" id="3.40.50.1820">
    <property type="entry name" value="alpha/beta hydrolase"/>
    <property type="match status" value="1"/>
</dbReference>
<dbReference type="EMBL" id="JBHRXP010000007">
    <property type="protein sequence ID" value="MFC3581160.1"/>
    <property type="molecule type" value="Genomic_DNA"/>
</dbReference>
<dbReference type="RefSeq" id="WP_261292973.1">
    <property type="nucleotide sequence ID" value="NZ_JANQBK010000001.1"/>
</dbReference>
<proteinExistence type="predicted"/>
<sequence length="458" mass="49740">MKITRHFVDVGSRRVHYRRSGQGPVLLMVHQSPRSSAEYAPLMAEWSDRFTCIAPDSPGFGHSDPLPDPAAPIEAFADALVDLLDALGIEQVAAYGFHSGGIILVNALSRHPARFAALAIGGYAIWTDAERAAFSESYLPAFQPRAYGEHLTWLWNRILEQTWFFPWYQVDPGARMTVAHDDPVRVDAVVRDMLDAGDAYRAGYGAVLRASRDIPAAGTPTAPVLITAYDGDVLQEHIDRLGDLPPEWSARKVASPIAHQQASVEHLALRAMPGPDQLGEADDEGFVHVVTTGFDGLIHWRGTRGAAMHVHGPGRALDLLDGAALAIDLPGHGLSDPWPGAAPSDVGAWQTVITACAQALGASRTTYEALPIGEPAKLFPSLEPDRFGAYLTRAWAIVRAAHLFAPWYDANSASQIDFDPATLRPERLGAEHLALIRSTAAREWLIARRQMEVDDGNS</sequence>
<dbReference type="Proteomes" id="UP001595713">
    <property type="component" value="Unassembled WGS sequence"/>
</dbReference>
<gene>
    <name evidence="2" type="ORF">ACFONA_13390</name>
</gene>